<proteinExistence type="predicted"/>
<organism evidence="1 2">
    <name type="scientific">Arabis nemorensis</name>
    <dbReference type="NCBI Taxonomy" id="586526"/>
    <lineage>
        <taxon>Eukaryota</taxon>
        <taxon>Viridiplantae</taxon>
        <taxon>Streptophyta</taxon>
        <taxon>Embryophyta</taxon>
        <taxon>Tracheophyta</taxon>
        <taxon>Spermatophyta</taxon>
        <taxon>Magnoliopsida</taxon>
        <taxon>eudicotyledons</taxon>
        <taxon>Gunneridae</taxon>
        <taxon>Pentapetalae</taxon>
        <taxon>rosids</taxon>
        <taxon>malvids</taxon>
        <taxon>Brassicales</taxon>
        <taxon>Brassicaceae</taxon>
        <taxon>Arabideae</taxon>
        <taxon>Arabis</taxon>
    </lineage>
</organism>
<dbReference type="EMBL" id="CABITT030000008">
    <property type="protein sequence ID" value="VVB16648.1"/>
    <property type="molecule type" value="Genomic_DNA"/>
</dbReference>
<comment type="caution">
    <text evidence="1">The sequence shown here is derived from an EMBL/GenBank/DDBJ whole genome shotgun (WGS) entry which is preliminary data.</text>
</comment>
<protein>
    <submittedName>
        <fullName evidence="1">Uncharacterized protein</fullName>
    </submittedName>
</protein>
<dbReference type="AlphaFoldDB" id="A0A565CSH2"/>
<name>A0A565CSH2_9BRAS</name>
<evidence type="ECO:0000313" key="2">
    <source>
        <dbReference type="Proteomes" id="UP000489600"/>
    </source>
</evidence>
<sequence>MKVSSYDWTLVTLRSCKDSINSRHLDTLDLTVTDVLPNFRDISLVGKLRPHESHYEKSPLIKRKKNRLEDLKTGVRACEDQRLTHSDLLTHFGKSISRLCKDEEEQNPAPFFYCWFDSYDNEENSVTYENQVLKWQTKAKNPFKNEGTRVPRKWIRQSNDPTQVKTEERRVLGPVRNQGKNRFVRHEGHHHICWIYVVVDLISSIRVIQEIDTDFTTLSVKEICCHADPVTRD</sequence>
<dbReference type="Proteomes" id="UP000489600">
    <property type="component" value="Unassembled WGS sequence"/>
</dbReference>
<reference evidence="1" key="1">
    <citation type="submission" date="2019-07" db="EMBL/GenBank/DDBJ databases">
        <authorList>
            <person name="Dittberner H."/>
        </authorList>
    </citation>
    <scope>NUCLEOTIDE SEQUENCE [LARGE SCALE GENOMIC DNA]</scope>
</reference>
<gene>
    <name evidence="1" type="ORF">ANE_LOCUS27092</name>
</gene>
<evidence type="ECO:0000313" key="1">
    <source>
        <dbReference type="EMBL" id="VVB16648.1"/>
    </source>
</evidence>
<keyword evidence="2" id="KW-1185">Reference proteome</keyword>
<accession>A0A565CSH2</accession>